<name>A0A8E0RY81_9TREM</name>
<gene>
    <name evidence="1" type="ORF">FBUS_00864</name>
</gene>
<accession>A0A8E0RY81</accession>
<sequence>MKKGCEDCFFGTIFVILSLVFALCYVYALVVGDAKILTKNFDCFGNVCGEHTNIYNSIPSLNMTTRKFLLQTSFSNVLNSVGVCVKHCPNETLESLNDLSEYVQKTGNRLCDCRVPEKMQLSQPRIGDVHLCPELPVPQTIPMRGLCVPVEWRLNPKKVPYAVSKKARKESMLRIRTVEDLDFHFSWTVPAISLVLTWGK</sequence>
<organism evidence="1 2">
    <name type="scientific">Fasciolopsis buskii</name>
    <dbReference type="NCBI Taxonomy" id="27845"/>
    <lineage>
        <taxon>Eukaryota</taxon>
        <taxon>Metazoa</taxon>
        <taxon>Spiralia</taxon>
        <taxon>Lophotrochozoa</taxon>
        <taxon>Platyhelminthes</taxon>
        <taxon>Trematoda</taxon>
        <taxon>Digenea</taxon>
        <taxon>Plagiorchiida</taxon>
        <taxon>Echinostomata</taxon>
        <taxon>Echinostomatoidea</taxon>
        <taxon>Fasciolidae</taxon>
        <taxon>Fasciolopsis</taxon>
    </lineage>
</organism>
<protein>
    <submittedName>
        <fullName evidence="1">Uncharacterized protein</fullName>
    </submittedName>
</protein>
<dbReference type="AlphaFoldDB" id="A0A8E0RY81"/>
<reference evidence="1" key="1">
    <citation type="submission" date="2019-05" db="EMBL/GenBank/DDBJ databases">
        <title>Annotation for the trematode Fasciolopsis buski.</title>
        <authorList>
            <person name="Choi Y.-J."/>
        </authorList>
    </citation>
    <scope>NUCLEOTIDE SEQUENCE</scope>
    <source>
        <strain evidence="1">HT</strain>
        <tissue evidence="1">Whole worm</tissue>
    </source>
</reference>
<dbReference type="OrthoDB" id="420519at2759"/>
<dbReference type="Proteomes" id="UP000728185">
    <property type="component" value="Unassembled WGS sequence"/>
</dbReference>
<evidence type="ECO:0000313" key="2">
    <source>
        <dbReference type="Proteomes" id="UP000728185"/>
    </source>
</evidence>
<dbReference type="EMBL" id="LUCM01004720">
    <property type="protein sequence ID" value="KAA0193918.1"/>
    <property type="molecule type" value="Genomic_DNA"/>
</dbReference>
<comment type="caution">
    <text evidence="1">The sequence shown here is derived from an EMBL/GenBank/DDBJ whole genome shotgun (WGS) entry which is preliminary data.</text>
</comment>
<evidence type="ECO:0000313" key="1">
    <source>
        <dbReference type="EMBL" id="KAA0193918.1"/>
    </source>
</evidence>
<keyword evidence="2" id="KW-1185">Reference proteome</keyword>
<proteinExistence type="predicted"/>